<evidence type="ECO:0000313" key="1">
    <source>
        <dbReference type="EMBL" id="GLQ91628.1"/>
    </source>
</evidence>
<dbReference type="RefSeq" id="WP_284319392.1">
    <property type="nucleotide sequence ID" value="NZ_BSOB01000005.1"/>
</dbReference>
<comment type="caution">
    <text evidence="1">The sequence shown here is derived from an EMBL/GenBank/DDBJ whole genome shotgun (WGS) entry which is preliminary data.</text>
</comment>
<reference evidence="2" key="1">
    <citation type="journal article" date="2019" name="Int. J. Syst. Evol. Microbiol.">
        <title>The Global Catalogue of Microorganisms (GCM) 10K type strain sequencing project: providing services to taxonomists for standard genome sequencing and annotation.</title>
        <authorList>
            <consortium name="The Broad Institute Genomics Platform"/>
            <consortium name="The Broad Institute Genome Sequencing Center for Infectious Disease"/>
            <person name="Wu L."/>
            <person name="Ma J."/>
        </authorList>
    </citation>
    <scope>NUCLEOTIDE SEQUENCE [LARGE SCALE GENOMIC DNA]</scope>
    <source>
        <strain evidence="2">NBRC 111980</strain>
    </source>
</reference>
<proteinExistence type="predicted"/>
<gene>
    <name evidence="1" type="ORF">GCM10007901_05780</name>
</gene>
<name>A0ABQ5XKL2_9GAMM</name>
<keyword evidence="2" id="KW-1185">Reference proteome</keyword>
<dbReference type="Proteomes" id="UP001156670">
    <property type="component" value="Unassembled WGS sequence"/>
</dbReference>
<evidence type="ECO:0008006" key="3">
    <source>
        <dbReference type="Google" id="ProtNLM"/>
    </source>
</evidence>
<accession>A0ABQ5XKL2</accession>
<protein>
    <recommendedName>
        <fullName evidence="3">TonB-dependent receptor</fullName>
    </recommendedName>
</protein>
<sequence>MQGGTDWRALNFQRRRVGISSAFQWRPTKDLEFTSQFIRSRYDMSWLEHGAIFSDTSFDIDPASGTTFDYSS</sequence>
<dbReference type="EMBL" id="BSOB01000005">
    <property type="protein sequence ID" value="GLQ91628.1"/>
    <property type="molecule type" value="Genomic_DNA"/>
</dbReference>
<evidence type="ECO:0000313" key="2">
    <source>
        <dbReference type="Proteomes" id="UP001156670"/>
    </source>
</evidence>
<organism evidence="1 2">
    <name type="scientific">Dyella acidisoli</name>
    <dbReference type="NCBI Taxonomy" id="1867834"/>
    <lineage>
        <taxon>Bacteria</taxon>
        <taxon>Pseudomonadati</taxon>
        <taxon>Pseudomonadota</taxon>
        <taxon>Gammaproteobacteria</taxon>
        <taxon>Lysobacterales</taxon>
        <taxon>Rhodanobacteraceae</taxon>
        <taxon>Dyella</taxon>
    </lineage>
</organism>